<gene>
    <name evidence="1" type="ORF">SDC9_136727</name>
</gene>
<evidence type="ECO:0000313" key="1">
    <source>
        <dbReference type="EMBL" id="MPM89615.1"/>
    </source>
</evidence>
<reference evidence="1" key="1">
    <citation type="submission" date="2019-08" db="EMBL/GenBank/DDBJ databases">
        <authorList>
            <person name="Kucharzyk K."/>
            <person name="Murdoch R.W."/>
            <person name="Higgins S."/>
            <person name="Loffler F."/>
        </authorList>
    </citation>
    <scope>NUCLEOTIDE SEQUENCE</scope>
</reference>
<name>A0A645DK19_9ZZZZ</name>
<proteinExistence type="predicted"/>
<accession>A0A645DK19</accession>
<organism evidence="1">
    <name type="scientific">bioreactor metagenome</name>
    <dbReference type="NCBI Taxonomy" id="1076179"/>
    <lineage>
        <taxon>unclassified sequences</taxon>
        <taxon>metagenomes</taxon>
        <taxon>ecological metagenomes</taxon>
    </lineage>
</organism>
<protein>
    <submittedName>
        <fullName evidence="1">Uncharacterized protein</fullName>
    </submittedName>
</protein>
<dbReference type="AlphaFoldDB" id="A0A645DK19"/>
<sequence>MSDSLPVIMGARMARTAIMTTAKNESPISTPTVITNGTETLENFGTCAELNNTSAPAMKVAVPTIVSAPWVGALISKIKSTKATPIKMSPT</sequence>
<dbReference type="EMBL" id="VSSQ01037022">
    <property type="protein sequence ID" value="MPM89615.1"/>
    <property type="molecule type" value="Genomic_DNA"/>
</dbReference>
<comment type="caution">
    <text evidence="1">The sequence shown here is derived from an EMBL/GenBank/DDBJ whole genome shotgun (WGS) entry which is preliminary data.</text>
</comment>